<keyword evidence="3" id="KW-1185">Reference proteome</keyword>
<dbReference type="OrthoDB" id="5996503at2"/>
<reference evidence="2 3" key="1">
    <citation type="journal article" date="2011" name="J. Bacteriol.">
        <title>Genome sequence of the verrucomicrobium Opitutus terrae PB90-1, an abundant inhabitant of rice paddy soil ecosystems.</title>
        <authorList>
            <person name="van Passel M.W."/>
            <person name="Kant R."/>
            <person name="Palva A."/>
            <person name="Copeland A."/>
            <person name="Lucas S."/>
            <person name="Lapidus A."/>
            <person name="Glavina del Rio T."/>
            <person name="Pitluck S."/>
            <person name="Goltsman E."/>
            <person name="Clum A."/>
            <person name="Sun H."/>
            <person name="Schmutz J."/>
            <person name="Larimer F.W."/>
            <person name="Land M.L."/>
            <person name="Hauser L."/>
            <person name="Kyrpides N."/>
            <person name="Mikhailova N."/>
            <person name="Richardson P.P."/>
            <person name="Janssen P.H."/>
            <person name="de Vos W.M."/>
            <person name="Smidt H."/>
        </authorList>
    </citation>
    <scope>NUCLEOTIDE SEQUENCE [LARGE SCALE GENOMIC DNA]</scope>
    <source>
        <strain evidence="3">DSM 11246 / JCM 15787 / PB90-1</strain>
    </source>
</reference>
<feature type="chain" id="PRO_5002772023" description="SHOCT domain-containing protein" evidence="1">
    <location>
        <begin position="27"/>
        <end position="163"/>
    </location>
</feature>
<dbReference type="KEGG" id="ote:Oter_1330"/>
<sequence>MNTTAVRRLVLVLGLWWLGGATMAHAASAKSAPVPAGDDTYRITREADTVFARSTTPLRYEAEGDAAKFCADQGKRLKVLSIDEEKGSLVRGGFSRVTLVFKALSPGDPELANEPYRGEAAANETPGEQAARYQRMLDELHTAGILSDKEFKAATKRMDKGGK</sequence>
<name>B1ZRC8_OPITP</name>
<gene>
    <name evidence="2" type="ordered locus">Oter_1330</name>
</gene>
<protein>
    <recommendedName>
        <fullName evidence="4">SHOCT domain-containing protein</fullName>
    </recommendedName>
</protein>
<evidence type="ECO:0000313" key="2">
    <source>
        <dbReference type="EMBL" id="ACB74615.1"/>
    </source>
</evidence>
<evidence type="ECO:0000313" key="3">
    <source>
        <dbReference type="Proteomes" id="UP000007013"/>
    </source>
</evidence>
<evidence type="ECO:0008006" key="4">
    <source>
        <dbReference type="Google" id="ProtNLM"/>
    </source>
</evidence>
<organism evidence="2 3">
    <name type="scientific">Opitutus terrae (strain DSM 11246 / JCM 15787 / PB90-1)</name>
    <dbReference type="NCBI Taxonomy" id="452637"/>
    <lineage>
        <taxon>Bacteria</taxon>
        <taxon>Pseudomonadati</taxon>
        <taxon>Verrucomicrobiota</taxon>
        <taxon>Opitutia</taxon>
        <taxon>Opitutales</taxon>
        <taxon>Opitutaceae</taxon>
        <taxon>Opitutus</taxon>
    </lineage>
</organism>
<keyword evidence="1" id="KW-0732">Signal</keyword>
<dbReference type="HOGENOM" id="CLU_1625402_0_0_0"/>
<accession>B1ZRC8</accession>
<dbReference type="RefSeq" id="WP_012374153.1">
    <property type="nucleotide sequence ID" value="NC_010571.1"/>
</dbReference>
<dbReference type="EMBL" id="CP001032">
    <property type="protein sequence ID" value="ACB74615.1"/>
    <property type="molecule type" value="Genomic_DNA"/>
</dbReference>
<evidence type="ECO:0000256" key="1">
    <source>
        <dbReference type="SAM" id="SignalP"/>
    </source>
</evidence>
<dbReference type="Proteomes" id="UP000007013">
    <property type="component" value="Chromosome"/>
</dbReference>
<proteinExistence type="predicted"/>
<dbReference type="STRING" id="452637.Oter_1330"/>
<dbReference type="AlphaFoldDB" id="B1ZRC8"/>
<feature type="signal peptide" evidence="1">
    <location>
        <begin position="1"/>
        <end position="26"/>
    </location>
</feature>